<keyword evidence="2" id="KW-1185">Reference proteome</keyword>
<comment type="caution">
    <text evidence="1">The sequence shown here is derived from an EMBL/GenBank/DDBJ whole genome shotgun (WGS) entry which is preliminary data.</text>
</comment>
<dbReference type="Proteomes" id="UP001163321">
    <property type="component" value="Chromosome 8"/>
</dbReference>
<evidence type="ECO:0000313" key="2">
    <source>
        <dbReference type="Proteomes" id="UP001163321"/>
    </source>
</evidence>
<name>A0ACC0VQ36_9STRA</name>
<dbReference type="EMBL" id="CM047587">
    <property type="protein sequence ID" value="KAI9908445.1"/>
    <property type="molecule type" value="Genomic_DNA"/>
</dbReference>
<evidence type="ECO:0000313" key="1">
    <source>
        <dbReference type="EMBL" id="KAI9908445.1"/>
    </source>
</evidence>
<accession>A0ACC0VQ36</accession>
<reference evidence="1 2" key="1">
    <citation type="journal article" date="2022" name="bioRxiv">
        <title>The genome of the oomycete Peronosclerospora sorghi, a cosmopolitan pathogen of maize and sorghum, is inflated with dispersed pseudogenes.</title>
        <authorList>
            <person name="Fletcher K."/>
            <person name="Martin F."/>
            <person name="Isakeit T."/>
            <person name="Cavanaugh K."/>
            <person name="Magill C."/>
            <person name="Michelmore R."/>
        </authorList>
    </citation>
    <scope>NUCLEOTIDE SEQUENCE [LARGE SCALE GENOMIC DNA]</scope>
    <source>
        <strain evidence="1">P6</strain>
    </source>
</reference>
<gene>
    <name evidence="1" type="ORF">PsorP6_002861</name>
</gene>
<organism evidence="1 2">
    <name type="scientific">Peronosclerospora sorghi</name>
    <dbReference type="NCBI Taxonomy" id="230839"/>
    <lineage>
        <taxon>Eukaryota</taxon>
        <taxon>Sar</taxon>
        <taxon>Stramenopiles</taxon>
        <taxon>Oomycota</taxon>
        <taxon>Peronosporomycetes</taxon>
        <taxon>Peronosporales</taxon>
        <taxon>Peronosporaceae</taxon>
        <taxon>Peronosclerospora</taxon>
    </lineage>
</organism>
<sequence>MSELTTYGTNSLASDETLDVRSSARRQWMRWAFIGALASILTIKVFVQVFASNRNKTIEIATATAEEDITCF</sequence>
<proteinExistence type="predicted"/>
<protein>
    <submittedName>
        <fullName evidence="1">Uncharacterized protein</fullName>
    </submittedName>
</protein>